<evidence type="ECO:0000313" key="2">
    <source>
        <dbReference type="Proteomes" id="UP000059574"/>
    </source>
</evidence>
<keyword evidence="1" id="KW-0614">Plasmid</keyword>
<dbReference type="EMBL" id="CP013201">
    <property type="protein sequence ID" value="ALO68698.1"/>
    <property type="molecule type" value="Genomic_DNA"/>
</dbReference>
<sequence length="202" mass="22052">MKAAIFACKLYETGMALRLADEVTGPRNYGRAHAIKARARFNVGEYAAAAALWRMLRRVPVVSQNSCWWTVRAATKSALGLAADTIHGDAITLRLHADRLAGGDPQNAQDILLRAGERANIIDLMAHSRSGEYHLMQPHIQNVLGRTTGTDDADHLCNRSMALALDAERLSALGQPVAGMARAMSASRLFRPRIMTCTSCRK</sequence>
<organism evidence="1 2">
    <name type="scientific">Arthrobacter alpinus</name>
    <dbReference type="NCBI Taxonomy" id="656366"/>
    <lineage>
        <taxon>Bacteria</taxon>
        <taxon>Bacillati</taxon>
        <taxon>Actinomycetota</taxon>
        <taxon>Actinomycetes</taxon>
        <taxon>Micrococcales</taxon>
        <taxon>Micrococcaceae</taxon>
        <taxon>Arthrobacter</taxon>
    </lineage>
</organism>
<dbReference type="Proteomes" id="UP000059574">
    <property type="component" value="Plasmid pRK01"/>
</dbReference>
<name>A0A0S2M4Q1_9MICC</name>
<evidence type="ECO:0000313" key="1">
    <source>
        <dbReference type="EMBL" id="ALO68698.1"/>
    </source>
</evidence>
<gene>
    <name evidence="1" type="ORF">AS189_19125</name>
</gene>
<geneLocation type="plasmid" evidence="1 2">
    <name>pRK01</name>
</geneLocation>
<reference evidence="2" key="1">
    <citation type="submission" date="2015-11" db="EMBL/GenBank/DDBJ databases">
        <authorList>
            <person name="Kumar R."/>
            <person name="Singh D."/>
            <person name="Swarnkar M.K."/>
            <person name="Singh A.K."/>
            <person name="Kumar S."/>
        </authorList>
    </citation>
    <scope>NUCLEOTIDE SEQUENCE [LARGE SCALE GENOMIC DNA]</scope>
    <source>
        <strain evidence="2">ERGS4:06</strain>
        <plasmid evidence="2">pRK01</plasmid>
    </source>
</reference>
<reference evidence="1 2" key="2">
    <citation type="journal article" date="2016" name="J. Biotechnol.">
        <title>Complete genome sequence of Arthrobacter alpinus ERGS4:06, a yellow pigmented bacterium tolerant to cold and radiations isolated from Sikkim Himalaya.</title>
        <authorList>
            <person name="Kumar R."/>
            <person name="Singh D."/>
            <person name="Swarnkar M.K."/>
            <person name="Singh A.K."/>
            <person name="Kumar S."/>
        </authorList>
    </citation>
    <scope>NUCLEOTIDE SEQUENCE [LARGE SCALE GENOMIC DNA]</scope>
    <source>
        <strain evidence="1 2">ERGS4:06</strain>
        <plasmid evidence="1 2">pRK01</plasmid>
    </source>
</reference>
<proteinExistence type="predicted"/>
<dbReference type="AlphaFoldDB" id="A0A0S2M4Q1"/>
<accession>A0A0S2M4Q1</accession>
<protein>
    <submittedName>
        <fullName evidence="1">Uncharacterized protein</fullName>
    </submittedName>
</protein>